<name>A0A484AWK9_DRONA</name>
<dbReference type="OrthoDB" id="509138at2759"/>
<feature type="region of interest" description="Disordered" evidence="8">
    <location>
        <begin position="390"/>
        <end position="409"/>
    </location>
</feature>
<dbReference type="EMBL" id="LSRL02000442">
    <property type="protein sequence ID" value="TDG40989.1"/>
    <property type="molecule type" value="Genomic_DNA"/>
</dbReference>
<keyword evidence="7" id="KW-0539">Nucleus</keyword>
<feature type="signal peptide" evidence="10">
    <location>
        <begin position="1"/>
        <end position="18"/>
    </location>
</feature>
<keyword evidence="4 10" id="KW-0732">Signal</keyword>
<proteinExistence type="inferred from homology"/>
<gene>
    <name evidence="11" type="ORF">AWZ03_012589</name>
</gene>
<evidence type="ECO:0000256" key="1">
    <source>
        <dbReference type="ARBA" id="ARBA00004575"/>
    </source>
</evidence>
<evidence type="ECO:0000256" key="2">
    <source>
        <dbReference type="ARBA" id="ARBA00005748"/>
    </source>
</evidence>
<keyword evidence="6 9" id="KW-0472">Membrane</keyword>
<evidence type="ECO:0008006" key="13">
    <source>
        <dbReference type="Google" id="ProtNLM"/>
    </source>
</evidence>
<feature type="chain" id="PRO_5019744915" description="Intimal thickness related receptor IRP domain-containing protein" evidence="10">
    <location>
        <begin position="19"/>
        <end position="452"/>
    </location>
</feature>
<evidence type="ECO:0000256" key="8">
    <source>
        <dbReference type="SAM" id="MobiDB-lite"/>
    </source>
</evidence>
<comment type="subcellular location">
    <subcellularLocation>
        <location evidence="1">Nucleus inner membrane</location>
        <topology evidence="1">Multi-pass membrane protein</topology>
        <orientation evidence="1">Nucleoplasmic side</orientation>
    </subcellularLocation>
</comment>
<comment type="caution">
    <text evidence="11">The sequence shown here is derived from an EMBL/GenBank/DDBJ whole genome shotgun (WGS) entry which is preliminary data.</text>
</comment>
<evidence type="ECO:0000256" key="5">
    <source>
        <dbReference type="ARBA" id="ARBA00022989"/>
    </source>
</evidence>
<evidence type="ECO:0000256" key="9">
    <source>
        <dbReference type="SAM" id="Phobius"/>
    </source>
</evidence>
<organism evidence="11 12">
    <name type="scientific">Drosophila navojoa</name>
    <name type="common">Fruit fly</name>
    <dbReference type="NCBI Taxonomy" id="7232"/>
    <lineage>
        <taxon>Eukaryota</taxon>
        <taxon>Metazoa</taxon>
        <taxon>Ecdysozoa</taxon>
        <taxon>Arthropoda</taxon>
        <taxon>Hexapoda</taxon>
        <taxon>Insecta</taxon>
        <taxon>Pterygota</taxon>
        <taxon>Neoptera</taxon>
        <taxon>Endopterygota</taxon>
        <taxon>Diptera</taxon>
        <taxon>Brachycera</taxon>
        <taxon>Muscomorpha</taxon>
        <taxon>Ephydroidea</taxon>
        <taxon>Drosophilidae</taxon>
        <taxon>Drosophila</taxon>
    </lineage>
</organism>
<dbReference type="GO" id="GO:0005637">
    <property type="term" value="C:nuclear inner membrane"/>
    <property type="evidence" value="ECO:0007669"/>
    <property type="project" value="UniProtKB-SubCell"/>
</dbReference>
<protein>
    <recommendedName>
        <fullName evidence="13">Intimal thickness related receptor IRP domain-containing protein</fullName>
    </recommendedName>
</protein>
<sequence length="452" mass="51321">MLAKVFLLLLALSGCCDGLFEERFNDQHVTYLHAGVPHVQDGLTMLQTFYSQNRIHIYCRRDQPLKLRNIFQSNRLLLMIQGPSAKYSQYKAPTAQGVYDAHLAHKECFEGRFLSGRNKGMHYISLPAHAHYCYGIFTDQAYNLTLLQDRCDAERVARFTLGFVMWLVEVATSMSDSLMCVYSVAALMGIHLASVIVVCVALFYHGDRKLTSIQPLSTNFKLVLEQYPTSVALALVAGVYVLVNFCQDHRTLWRHAWVRYLHCRFMRLLACVFIMNASNNSVFSWLCLTCLMPWPELWWLLQWLQLKLTKLQRSVMPPSFRRLLSEREYEAQAGYETQRALNEMRQRLRTASPDWEQLAQLQAPQQFAQFISSGTHEPNQSLRGQTAALTGSVPVPVPGPGPGPDTDLDPEATMLRHLAAVMDSDSSQSLDSASTESLCRQLQFGSTRSLHS</sequence>
<comment type="similarity">
    <text evidence="2">Belongs to the NEMP family.</text>
</comment>
<dbReference type="Pfam" id="PF10225">
    <property type="entry name" value="NEMP"/>
    <property type="match status" value="1"/>
</dbReference>
<evidence type="ECO:0000313" key="11">
    <source>
        <dbReference type="EMBL" id="TDG40989.1"/>
    </source>
</evidence>
<dbReference type="AlphaFoldDB" id="A0A484AWK9"/>
<dbReference type="InterPro" id="IPR019358">
    <property type="entry name" value="NEMP_fam"/>
</dbReference>
<keyword evidence="3 9" id="KW-0812">Transmembrane</keyword>
<dbReference type="PROSITE" id="PS51257">
    <property type="entry name" value="PROKAR_LIPOPROTEIN"/>
    <property type="match status" value="1"/>
</dbReference>
<dbReference type="PANTHER" id="PTHR13598">
    <property type="entry name" value="AT07567P-RELATED"/>
    <property type="match status" value="1"/>
</dbReference>
<keyword evidence="12" id="KW-1185">Reference proteome</keyword>
<feature type="transmembrane region" description="Helical" evidence="9">
    <location>
        <begin position="226"/>
        <end position="245"/>
    </location>
</feature>
<feature type="transmembrane region" description="Helical" evidence="9">
    <location>
        <begin position="181"/>
        <end position="206"/>
    </location>
</feature>
<evidence type="ECO:0000256" key="7">
    <source>
        <dbReference type="ARBA" id="ARBA00023242"/>
    </source>
</evidence>
<evidence type="ECO:0000313" key="12">
    <source>
        <dbReference type="Proteomes" id="UP000295192"/>
    </source>
</evidence>
<dbReference type="Proteomes" id="UP000295192">
    <property type="component" value="Unassembled WGS sequence"/>
</dbReference>
<evidence type="ECO:0000256" key="3">
    <source>
        <dbReference type="ARBA" id="ARBA00022692"/>
    </source>
</evidence>
<accession>A0A484AWK9</accession>
<evidence type="ECO:0000256" key="4">
    <source>
        <dbReference type="ARBA" id="ARBA00022729"/>
    </source>
</evidence>
<dbReference type="STRING" id="7232.A0A484AWK9"/>
<dbReference type="PANTHER" id="PTHR13598:SF1">
    <property type="entry name" value="AT07567P-RELATED"/>
    <property type="match status" value="1"/>
</dbReference>
<reference evidence="11 12" key="1">
    <citation type="journal article" date="2019" name="J. Hered.">
        <title>An Improved Genome Assembly for Drosophila navojoa, the Basal Species in the mojavensis Cluster.</title>
        <authorList>
            <person name="Vanderlinde T."/>
            <person name="Dupim E.G."/>
            <person name="Nazario-Yepiz N.O."/>
            <person name="Carvalho A.B."/>
        </authorList>
    </citation>
    <scope>NUCLEOTIDE SEQUENCE [LARGE SCALE GENOMIC DNA]</scope>
    <source>
        <strain evidence="11">Navoj_Jal97</strain>
        <tissue evidence="11">Whole organism</tissue>
    </source>
</reference>
<keyword evidence="5 9" id="KW-1133">Transmembrane helix</keyword>
<feature type="transmembrane region" description="Helical" evidence="9">
    <location>
        <begin position="257"/>
        <end position="276"/>
    </location>
</feature>
<evidence type="ECO:0000256" key="10">
    <source>
        <dbReference type="SAM" id="SignalP"/>
    </source>
</evidence>
<dbReference type="OMA" id="PWPELWW"/>
<evidence type="ECO:0000256" key="6">
    <source>
        <dbReference type="ARBA" id="ARBA00023136"/>
    </source>
</evidence>